<feature type="region of interest" description="Disordered" evidence="1">
    <location>
        <begin position="85"/>
        <end position="105"/>
    </location>
</feature>
<comment type="caution">
    <text evidence="2">The sequence shown here is derived from an EMBL/GenBank/DDBJ whole genome shotgun (WGS) entry which is preliminary data.</text>
</comment>
<dbReference type="AlphaFoldDB" id="A0A4S8NTR1"/>
<gene>
    <name evidence="2" type="ORF">FAA97_17120</name>
</gene>
<evidence type="ECO:0000313" key="3">
    <source>
        <dbReference type="Proteomes" id="UP000308828"/>
    </source>
</evidence>
<protein>
    <submittedName>
        <fullName evidence="2">Uncharacterized protein</fullName>
    </submittedName>
</protein>
<evidence type="ECO:0000256" key="1">
    <source>
        <dbReference type="SAM" id="MobiDB-lite"/>
    </source>
</evidence>
<name>A0A4S8NTR1_9HYPH</name>
<dbReference type="RefSeq" id="WP_136599777.1">
    <property type="nucleotide sequence ID" value="NZ_STGV01000006.1"/>
</dbReference>
<reference evidence="2 3" key="1">
    <citation type="submission" date="2019-04" db="EMBL/GenBank/DDBJ databases">
        <title>Genome sequence of strain shin9-1.</title>
        <authorList>
            <person name="Gao J."/>
            <person name="Sun J."/>
        </authorList>
    </citation>
    <scope>NUCLEOTIDE SEQUENCE [LARGE SCALE GENOMIC DNA]</scope>
    <source>
        <strain evidence="3">shin9-1</strain>
    </source>
</reference>
<dbReference type="EMBL" id="STGV01000006">
    <property type="protein sequence ID" value="THV20917.1"/>
    <property type="molecule type" value="Genomic_DNA"/>
</dbReference>
<sequence>MMQIVPKWADGFKDDVRLPRVAEEAGVVDPVERIIEVWWSLGISGAPEKVLNHVDTQLGQINISWHACGVKPLLARSRRVAAAPCGGSGEHVANFPPPSFQYHPL</sequence>
<evidence type="ECO:0000313" key="2">
    <source>
        <dbReference type="EMBL" id="THV20917.1"/>
    </source>
</evidence>
<proteinExistence type="predicted"/>
<keyword evidence="3" id="KW-1185">Reference proteome</keyword>
<organism evidence="2 3">
    <name type="scientific">Peteryoungia ipomoeae</name>
    <dbReference type="NCBI Taxonomy" id="1210932"/>
    <lineage>
        <taxon>Bacteria</taxon>
        <taxon>Pseudomonadati</taxon>
        <taxon>Pseudomonadota</taxon>
        <taxon>Alphaproteobacteria</taxon>
        <taxon>Hyphomicrobiales</taxon>
        <taxon>Rhizobiaceae</taxon>
        <taxon>Peteryoungia</taxon>
    </lineage>
</organism>
<accession>A0A4S8NTR1</accession>
<dbReference type="Proteomes" id="UP000308828">
    <property type="component" value="Unassembled WGS sequence"/>
</dbReference>